<dbReference type="EMBL" id="JAUQYP010000002">
    <property type="protein sequence ID" value="MDO8108626.1"/>
    <property type="molecule type" value="Genomic_DNA"/>
</dbReference>
<dbReference type="Pfam" id="PF09335">
    <property type="entry name" value="VTT_dom"/>
    <property type="match status" value="1"/>
</dbReference>
<evidence type="ECO:0000256" key="1">
    <source>
        <dbReference type="ARBA" id="ARBA00004651"/>
    </source>
</evidence>
<keyword evidence="5 7" id="KW-1133">Transmembrane helix</keyword>
<dbReference type="InterPro" id="IPR051311">
    <property type="entry name" value="DedA_domain"/>
</dbReference>
<dbReference type="Proteomes" id="UP001232536">
    <property type="component" value="Unassembled WGS sequence"/>
</dbReference>
<evidence type="ECO:0000256" key="7">
    <source>
        <dbReference type="SAM" id="Phobius"/>
    </source>
</evidence>
<keyword evidence="10" id="KW-1185">Reference proteome</keyword>
<keyword evidence="6 7" id="KW-0472">Membrane</keyword>
<accession>A0ABT9DF60</accession>
<comment type="similarity">
    <text evidence="2">Belongs to the DedA family.</text>
</comment>
<evidence type="ECO:0000313" key="10">
    <source>
        <dbReference type="Proteomes" id="UP001232536"/>
    </source>
</evidence>
<feature type="transmembrane region" description="Helical" evidence="7">
    <location>
        <begin position="52"/>
        <end position="73"/>
    </location>
</feature>
<dbReference type="RefSeq" id="WP_304602317.1">
    <property type="nucleotide sequence ID" value="NZ_JAUQYP010000002.1"/>
</dbReference>
<name>A0ABT9DF60_9CELL</name>
<gene>
    <name evidence="9" type="ORF">Q6348_15615</name>
</gene>
<evidence type="ECO:0000256" key="5">
    <source>
        <dbReference type="ARBA" id="ARBA00022989"/>
    </source>
</evidence>
<comment type="caution">
    <text evidence="9">The sequence shown here is derived from an EMBL/GenBank/DDBJ whole genome shotgun (WGS) entry which is preliminary data.</text>
</comment>
<organism evidence="9 10">
    <name type="scientific">Actinotalea lenta</name>
    <dbReference type="NCBI Taxonomy" id="3064654"/>
    <lineage>
        <taxon>Bacteria</taxon>
        <taxon>Bacillati</taxon>
        <taxon>Actinomycetota</taxon>
        <taxon>Actinomycetes</taxon>
        <taxon>Micrococcales</taxon>
        <taxon>Cellulomonadaceae</taxon>
        <taxon>Actinotalea</taxon>
    </lineage>
</organism>
<dbReference type="PANTHER" id="PTHR42709:SF6">
    <property type="entry name" value="UNDECAPRENYL PHOSPHATE TRANSPORTER A"/>
    <property type="match status" value="1"/>
</dbReference>
<evidence type="ECO:0000256" key="2">
    <source>
        <dbReference type="ARBA" id="ARBA00010792"/>
    </source>
</evidence>
<evidence type="ECO:0000256" key="6">
    <source>
        <dbReference type="ARBA" id="ARBA00023136"/>
    </source>
</evidence>
<dbReference type="InterPro" id="IPR032816">
    <property type="entry name" value="VTT_dom"/>
</dbReference>
<comment type="subcellular location">
    <subcellularLocation>
        <location evidence="1">Cell membrane</location>
        <topology evidence="1">Multi-pass membrane protein</topology>
    </subcellularLocation>
</comment>
<protein>
    <submittedName>
        <fullName evidence="9">VTT domain-containing protein</fullName>
    </submittedName>
</protein>
<evidence type="ECO:0000256" key="3">
    <source>
        <dbReference type="ARBA" id="ARBA00022475"/>
    </source>
</evidence>
<proteinExistence type="inferred from homology"/>
<reference evidence="9 10" key="1">
    <citation type="submission" date="2023-07" db="EMBL/GenBank/DDBJ databases">
        <title>Description of novel actinomycetes strains, isolated from tidal flat sediment.</title>
        <authorList>
            <person name="Lu C."/>
        </authorList>
    </citation>
    <scope>NUCLEOTIDE SEQUENCE [LARGE SCALE GENOMIC DNA]</scope>
    <source>
        <strain evidence="9 10">SYSU T00b441</strain>
    </source>
</reference>
<sequence length="208" mass="21251">MDAWLLSLATSWVVYPGMFVFALIDGFFPPMPSEVAAVGLTALAASTGSPDLALVVLVAAAGAFVGDLVAYGIGARIDVHRMPLLRRGRGAQTLAWAERSLTHRGRSFILAGRFVPVARVAVSMSAGALGYPRRSFMLLAGIGSTTWAAYSAVLGAGAGAWFGGHPGGAVVVGTVGGLVLGVVLDLVLSRVQHVRGRSVAPASVAEPG</sequence>
<feature type="transmembrane region" description="Helical" evidence="7">
    <location>
        <begin position="168"/>
        <end position="188"/>
    </location>
</feature>
<keyword evidence="3" id="KW-1003">Cell membrane</keyword>
<evidence type="ECO:0000259" key="8">
    <source>
        <dbReference type="Pfam" id="PF09335"/>
    </source>
</evidence>
<feature type="domain" description="VTT" evidence="8">
    <location>
        <begin position="33"/>
        <end position="156"/>
    </location>
</feature>
<dbReference type="PANTHER" id="PTHR42709">
    <property type="entry name" value="ALKALINE PHOSPHATASE LIKE PROTEIN"/>
    <property type="match status" value="1"/>
</dbReference>
<evidence type="ECO:0000256" key="4">
    <source>
        <dbReference type="ARBA" id="ARBA00022692"/>
    </source>
</evidence>
<keyword evidence="4 7" id="KW-0812">Transmembrane</keyword>
<evidence type="ECO:0000313" key="9">
    <source>
        <dbReference type="EMBL" id="MDO8108626.1"/>
    </source>
</evidence>
<feature type="transmembrane region" description="Helical" evidence="7">
    <location>
        <begin position="136"/>
        <end position="162"/>
    </location>
</feature>